<feature type="compositionally biased region" description="Polar residues" evidence="1">
    <location>
        <begin position="1005"/>
        <end position="1019"/>
    </location>
</feature>
<feature type="domain" description="DUF7357" evidence="2">
    <location>
        <begin position="5"/>
        <end position="139"/>
    </location>
</feature>
<feature type="compositionally biased region" description="Acidic residues" evidence="1">
    <location>
        <begin position="1139"/>
        <end position="1148"/>
    </location>
</feature>
<feature type="compositionally biased region" description="Acidic residues" evidence="1">
    <location>
        <begin position="765"/>
        <end position="779"/>
    </location>
</feature>
<feature type="compositionally biased region" description="Pro residues" evidence="1">
    <location>
        <begin position="667"/>
        <end position="684"/>
    </location>
</feature>
<feature type="region of interest" description="Disordered" evidence="1">
    <location>
        <begin position="394"/>
        <end position="640"/>
    </location>
</feature>
<feature type="compositionally biased region" description="Low complexity" evidence="1">
    <location>
        <begin position="518"/>
        <end position="555"/>
    </location>
</feature>
<dbReference type="EnsemblFungi" id="EJT69578">
    <property type="protein sequence ID" value="EJT69578"/>
    <property type="gene ID" value="GGTG_13194"/>
</dbReference>
<dbReference type="InterPro" id="IPR055781">
    <property type="entry name" value="DUF7357"/>
</dbReference>
<feature type="region of interest" description="Disordered" evidence="1">
    <location>
        <begin position="661"/>
        <end position="706"/>
    </location>
</feature>
<feature type="compositionally biased region" description="Polar residues" evidence="1">
    <location>
        <begin position="1359"/>
        <end position="1382"/>
    </location>
</feature>
<feature type="compositionally biased region" description="Polar residues" evidence="1">
    <location>
        <begin position="1261"/>
        <end position="1281"/>
    </location>
</feature>
<reference evidence="4" key="5">
    <citation type="submission" date="2018-04" db="UniProtKB">
        <authorList>
            <consortium name="EnsemblFungi"/>
        </authorList>
    </citation>
    <scope>IDENTIFICATION</scope>
    <source>
        <strain evidence="4">R3-111a-1</strain>
    </source>
</reference>
<feature type="compositionally biased region" description="Basic and acidic residues" evidence="1">
    <location>
        <begin position="465"/>
        <end position="483"/>
    </location>
</feature>
<dbReference type="GeneID" id="20353652"/>
<name>J3PI66_GAET3</name>
<dbReference type="Pfam" id="PF24054">
    <property type="entry name" value="DUF7357"/>
    <property type="match status" value="1"/>
</dbReference>
<reference evidence="5" key="1">
    <citation type="submission" date="2010-07" db="EMBL/GenBank/DDBJ databases">
        <title>The genome sequence of Gaeumannomyces graminis var. tritici strain R3-111a-1.</title>
        <authorList>
            <consortium name="The Broad Institute Genome Sequencing Platform"/>
            <person name="Ma L.-J."/>
            <person name="Dead R."/>
            <person name="Young S."/>
            <person name="Zeng Q."/>
            <person name="Koehrsen M."/>
            <person name="Alvarado L."/>
            <person name="Berlin A."/>
            <person name="Chapman S.B."/>
            <person name="Chen Z."/>
            <person name="Freedman E."/>
            <person name="Gellesch M."/>
            <person name="Goldberg J."/>
            <person name="Griggs A."/>
            <person name="Gujja S."/>
            <person name="Heilman E.R."/>
            <person name="Heiman D."/>
            <person name="Hepburn T."/>
            <person name="Howarth C."/>
            <person name="Jen D."/>
            <person name="Larson L."/>
            <person name="Mehta T."/>
            <person name="Neiman D."/>
            <person name="Pearson M."/>
            <person name="Roberts A."/>
            <person name="Saif S."/>
            <person name="Shea T."/>
            <person name="Shenoy N."/>
            <person name="Sisk P."/>
            <person name="Stolte C."/>
            <person name="Sykes S."/>
            <person name="Walk T."/>
            <person name="White J."/>
            <person name="Yandava C."/>
            <person name="Haas B."/>
            <person name="Nusbaum C."/>
            <person name="Birren B."/>
        </authorList>
    </citation>
    <scope>NUCLEOTIDE SEQUENCE [LARGE SCALE GENOMIC DNA]</scope>
    <source>
        <strain evidence="5">R3-111a-1</strain>
    </source>
</reference>
<reference evidence="4" key="4">
    <citation type="journal article" date="2015" name="G3 (Bethesda)">
        <title>Genome sequences of three phytopathogenic species of the Magnaporthaceae family of fungi.</title>
        <authorList>
            <person name="Okagaki L.H."/>
            <person name="Nunes C.C."/>
            <person name="Sailsbery J."/>
            <person name="Clay B."/>
            <person name="Brown D."/>
            <person name="John T."/>
            <person name="Oh Y."/>
            <person name="Young N."/>
            <person name="Fitzgerald M."/>
            <person name="Haas B.J."/>
            <person name="Zeng Q."/>
            <person name="Young S."/>
            <person name="Adiconis X."/>
            <person name="Fan L."/>
            <person name="Levin J.Z."/>
            <person name="Mitchell T.K."/>
            <person name="Okubara P.A."/>
            <person name="Farman M.L."/>
            <person name="Kohn L.M."/>
            <person name="Birren B."/>
            <person name="Ma L.-J."/>
            <person name="Dean R.A."/>
        </authorList>
    </citation>
    <scope>NUCLEOTIDE SEQUENCE</scope>
    <source>
        <strain evidence="4">R3-111a-1</strain>
    </source>
</reference>
<proteinExistence type="predicted"/>
<organism evidence="3">
    <name type="scientific">Gaeumannomyces tritici (strain R3-111a-1)</name>
    <name type="common">Wheat and barley take-all root rot fungus</name>
    <name type="synonym">Gaeumannomyces graminis var. tritici</name>
    <dbReference type="NCBI Taxonomy" id="644352"/>
    <lineage>
        <taxon>Eukaryota</taxon>
        <taxon>Fungi</taxon>
        <taxon>Dikarya</taxon>
        <taxon>Ascomycota</taxon>
        <taxon>Pezizomycotina</taxon>
        <taxon>Sordariomycetes</taxon>
        <taxon>Sordariomycetidae</taxon>
        <taxon>Magnaporthales</taxon>
        <taxon>Magnaporthaceae</taxon>
        <taxon>Gaeumannomyces</taxon>
    </lineage>
</organism>
<feature type="region of interest" description="Disordered" evidence="1">
    <location>
        <begin position="975"/>
        <end position="1029"/>
    </location>
</feature>
<keyword evidence="5" id="KW-1185">Reference proteome</keyword>
<evidence type="ECO:0000259" key="2">
    <source>
        <dbReference type="Pfam" id="PF24054"/>
    </source>
</evidence>
<sequence length="1425" mass="153489">MAGNMRLRLVVRRHGLPDTRVLFSISLDGDPTIAYFLELVNATVPLESDDWGLDDYAVELRNPAGGAFEALHFQTVASILQQDEEVYIRPLLTPDLKKRHVSGRHQISSDGKHLVDGVPFGRPLLRQPRDRPAIKIPPRKRRRILAEDPDSPAAEDDWDDDDEDEDFQPLRLTQNGEPPSYLGNEEQQDDSSSADGDENDMDLDDDVSEIDEDELSTILLDNDEDTGQDLAPALLAPSDEQGQPAENAKTETDNESDSDQPAEDAKTETDNESDSDPAIVNLKSSMAVAFPDAPQATLDRAFRKCHARNGTYVARKIFKWLKKRHVPQLSYHRVKRHYRTKVRDAAVSALTQDVYMHEPDADSADSLTHYRDQHERSRPQAFSELLLHDDEDEYADDESDYASTGGGNHESKIDSEGESEVDAHETPFGSPAATGQPAKLESGADSESGSDGPADSDDGESSDSSTHDNHEGDSSEDKGEAAARARLPSSDVAASDDKSGGDSSASSDDLDSDDSVDDQAAAIQSPASDGGSGENQSSSDDSSSSAESSSSSAESSSEDEESDSDGDGEGEFSDDEQPEEMSTRPPTSAPATAAGPSSSQQPVAGSVAPVQDEAGEREPHVAAGQGKAKTRNRNARRRRAKSLLLQNSILEERKNALLAAIGCGPESPSPLPPVTGPGKSPPMEPAAAAPGLGPASSDSGDDVDDLWSTKINYQGTECAAEEMVLSQPPFPFVQRWDPSQRSRRKRKQRHNADERPEKKPRFADAPEEAVETLNYDDVDTGDKDADVAHETSYDDSQMTDWDDLPSLPTDLTTLPPFHLSDARVSMIVTWKKWLLSEATKWQPQIVDVTAVIGRINENGHTLDVMMAKRDRAQFSSAKQFDEDTGQRIYRKFEPPDLSDDEICPDAEQFWAEGWDTITFEDMIEPRILQAPLPSFDDKPTTLNSHDLVHKSTNLRISEHVDSSVVVPDSQALRSVGDATEGKSATHGQPDKEPEQGIRALDSCVPDTNQDIVTGPSASRSPHAAQVPSDGDALVMDDELMASHYSANTAAAKTNALIGGLVLGQYSFPPGQPADDSDSPSRQLTGNAAPIPAGDVAPDQVSYPQLHVPSSSIGSVRSGRQPDADDNIDMAQDAFSNAVDTDDENEDQVETPRASKISEHEADQVPQTPSKSDNNAVGSAPSSSSSSLPSISTLWFTCSTSRNTQSPSRTTQQSILGAKSAQAVKGNAEYEEAMRRLDAFSDEDDADEDALRAEQDKAPSLIKQSKSQPLASIETSHRPQQVKTEKVKAEPSSIATAVSPPSRSARGAIKGALFSTSAAKKAAPSQPPPDAEIVLLSSSPEPVFEEDYAEDELDEDYEASTSQRSSTRNTPGYATATRKTFSRQPRADLGGASAPARARSAVSVLGGISRGSRRVSSMAPPPSSSS</sequence>
<feature type="region of interest" description="Disordered" evidence="1">
    <location>
        <begin position="731"/>
        <end position="785"/>
    </location>
</feature>
<dbReference type="eggNOG" id="ENOG502SF1H">
    <property type="taxonomic scope" value="Eukaryota"/>
</dbReference>
<feature type="compositionally biased region" description="Polar residues" evidence="1">
    <location>
        <begin position="1192"/>
        <end position="1214"/>
    </location>
</feature>
<dbReference type="EMBL" id="GL385404">
    <property type="protein sequence ID" value="EJT69578.1"/>
    <property type="molecule type" value="Genomic_DNA"/>
</dbReference>
<feature type="compositionally biased region" description="Low complexity" evidence="1">
    <location>
        <begin position="685"/>
        <end position="698"/>
    </location>
</feature>
<feature type="compositionally biased region" description="Acidic residues" evidence="1">
    <location>
        <begin position="147"/>
        <end position="167"/>
    </location>
</feature>
<feature type="compositionally biased region" description="Basic and acidic residues" evidence="1">
    <location>
        <begin position="750"/>
        <end position="764"/>
    </location>
</feature>
<feature type="compositionally biased region" description="Low complexity" evidence="1">
    <location>
        <begin position="441"/>
        <end position="453"/>
    </location>
</feature>
<dbReference type="Proteomes" id="UP000006039">
    <property type="component" value="Unassembled WGS sequence"/>
</dbReference>
<feature type="compositionally biased region" description="Basic and acidic residues" evidence="1">
    <location>
        <begin position="409"/>
        <end position="425"/>
    </location>
</feature>
<feature type="compositionally biased region" description="Polar residues" evidence="1">
    <location>
        <begin position="1164"/>
        <end position="1176"/>
    </location>
</feature>
<reference evidence="3" key="2">
    <citation type="submission" date="2010-07" db="EMBL/GenBank/DDBJ databases">
        <authorList>
            <consortium name="The Broad Institute Genome Sequencing Platform"/>
            <consortium name="Broad Institute Genome Sequencing Center for Infectious Disease"/>
            <person name="Ma L.-J."/>
            <person name="Dead R."/>
            <person name="Young S."/>
            <person name="Zeng Q."/>
            <person name="Koehrsen M."/>
            <person name="Alvarado L."/>
            <person name="Berlin A."/>
            <person name="Chapman S.B."/>
            <person name="Chen Z."/>
            <person name="Freedman E."/>
            <person name="Gellesch M."/>
            <person name="Goldberg J."/>
            <person name="Griggs A."/>
            <person name="Gujja S."/>
            <person name="Heilman E.R."/>
            <person name="Heiman D."/>
            <person name="Hepburn T."/>
            <person name="Howarth C."/>
            <person name="Jen D."/>
            <person name="Larson L."/>
            <person name="Mehta T."/>
            <person name="Neiman D."/>
            <person name="Pearson M."/>
            <person name="Roberts A."/>
            <person name="Saif S."/>
            <person name="Shea T."/>
            <person name="Shenoy N."/>
            <person name="Sisk P."/>
            <person name="Stolte C."/>
            <person name="Sykes S."/>
            <person name="Walk T."/>
            <person name="White J."/>
            <person name="Yandava C."/>
            <person name="Haas B."/>
            <person name="Nusbaum C."/>
            <person name="Birren B."/>
        </authorList>
    </citation>
    <scope>NUCLEOTIDE SEQUENCE</scope>
    <source>
        <strain evidence="3">R3-111a-1</strain>
    </source>
</reference>
<dbReference type="HOGENOM" id="CLU_002397_0_0_1"/>
<feature type="compositionally biased region" description="Low complexity" evidence="1">
    <location>
        <begin position="583"/>
        <end position="599"/>
    </location>
</feature>
<feature type="compositionally biased region" description="Acidic residues" evidence="1">
    <location>
        <begin position="1342"/>
        <end position="1357"/>
    </location>
</feature>
<accession>J3PI66</accession>
<dbReference type="VEuPathDB" id="FungiDB:GGTG_13194"/>
<feature type="compositionally biased region" description="Acidic residues" evidence="1">
    <location>
        <begin position="556"/>
        <end position="579"/>
    </location>
</feature>
<feature type="compositionally biased region" description="Basic residues" evidence="1">
    <location>
        <begin position="628"/>
        <end position="640"/>
    </location>
</feature>
<feature type="compositionally biased region" description="Acidic residues" evidence="1">
    <location>
        <begin position="195"/>
        <end position="204"/>
    </location>
</feature>
<feature type="compositionally biased region" description="Low complexity" evidence="1">
    <location>
        <begin position="1391"/>
        <end position="1406"/>
    </location>
</feature>
<evidence type="ECO:0000313" key="4">
    <source>
        <dbReference type="EnsemblFungi" id="EJT69578"/>
    </source>
</evidence>
<reference evidence="3" key="3">
    <citation type="submission" date="2010-09" db="EMBL/GenBank/DDBJ databases">
        <title>Annotation of Gaeumannomyces graminis var. tritici R3-111a-1.</title>
        <authorList>
            <consortium name="The Broad Institute Genome Sequencing Platform"/>
            <person name="Ma L.-J."/>
            <person name="Dead R."/>
            <person name="Young S.K."/>
            <person name="Zeng Q."/>
            <person name="Gargeya S."/>
            <person name="Fitzgerald M."/>
            <person name="Haas B."/>
            <person name="Abouelleil A."/>
            <person name="Alvarado L."/>
            <person name="Arachchi H.M."/>
            <person name="Berlin A."/>
            <person name="Brown A."/>
            <person name="Chapman S.B."/>
            <person name="Chen Z."/>
            <person name="Dunbar C."/>
            <person name="Freedman E."/>
            <person name="Gearin G."/>
            <person name="Gellesch M."/>
            <person name="Goldberg J."/>
            <person name="Griggs A."/>
            <person name="Gujja S."/>
            <person name="Heiman D."/>
            <person name="Howarth C."/>
            <person name="Larson L."/>
            <person name="Lui A."/>
            <person name="MacDonald P.J.P."/>
            <person name="Mehta T."/>
            <person name="Montmayeur A."/>
            <person name="Murphy C."/>
            <person name="Neiman D."/>
            <person name="Pearson M."/>
            <person name="Priest M."/>
            <person name="Roberts A."/>
            <person name="Saif S."/>
            <person name="Shea T."/>
            <person name="Shenoy N."/>
            <person name="Sisk P."/>
            <person name="Stolte C."/>
            <person name="Sykes S."/>
            <person name="Yandava C."/>
            <person name="Wortman J."/>
            <person name="Nusbaum C."/>
            <person name="Birren B."/>
        </authorList>
    </citation>
    <scope>NUCLEOTIDE SEQUENCE</scope>
    <source>
        <strain evidence="3">R3-111a-1</strain>
    </source>
</reference>
<gene>
    <name evidence="4" type="primary">20353652</name>
    <name evidence="3" type="ORF">GGTG_13194</name>
</gene>
<dbReference type="RefSeq" id="XP_009229363.1">
    <property type="nucleotide sequence ID" value="XM_009231099.1"/>
</dbReference>
<feature type="compositionally biased region" description="Acidic residues" evidence="1">
    <location>
        <begin position="508"/>
        <end position="517"/>
    </location>
</feature>
<feature type="region of interest" description="Disordered" evidence="1">
    <location>
        <begin position="1067"/>
        <end position="1425"/>
    </location>
</feature>
<feature type="compositionally biased region" description="Polar residues" evidence="1">
    <location>
        <begin position="1292"/>
        <end position="1301"/>
    </location>
</feature>
<feature type="region of interest" description="Disordered" evidence="1">
    <location>
        <begin position="235"/>
        <end position="276"/>
    </location>
</feature>
<evidence type="ECO:0000256" key="1">
    <source>
        <dbReference type="SAM" id="MobiDB-lite"/>
    </source>
</evidence>
<protein>
    <recommendedName>
        <fullName evidence="2">DUF7357 domain-containing protein</fullName>
    </recommendedName>
</protein>
<feature type="compositionally biased region" description="Low complexity" evidence="1">
    <location>
        <begin position="1178"/>
        <end position="1191"/>
    </location>
</feature>
<feature type="compositionally biased region" description="Acidic residues" evidence="1">
    <location>
        <begin position="253"/>
        <end position="262"/>
    </location>
</feature>
<dbReference type="OrthoDB" id="5368821at2759"/>
<feature type="region of interest" description="Disordered" evidence="1">
    <location>
        <begin position="102"/>
        <end position="204"/>
    </location>
</feature>
<evidence type="ECO:0000313" key="3">
    <source>
        <dbReference type="EMBL" id="EJT69578.1"/>
    </source>
</evidence>
<dbReference type="STRING" id="644352.J3PI66"/>
<evidence type="ECO:0000313" key="5">
    <source>
        <dbReference type="Proteomes" id="UP000006039"/>
    </source>
</evidence>